<dbReference type="InterPro" id="IPR000387">
    <property type="entry name" value="Tyr_Pase_dom"/>
</dbReference>
<dbReference type="SMART" id="SM00404">
    <property type="entry name" value="PTPc_motif"/>
    <property type="match status" value="1"/>
</dbReference>
<comment type="caution">
    <text evidence="3">The sequence shown here is derived from an EMBL/GenBank/DDBJ whole genome shotgun (WGS) entry which is preliminary data.</text>
</comment>
<protein>
    <submittedName>
        <fullName evidence="3">Uncharacterized protein</fullName>
    </submittedName>
</protein>
<accession>A0A7J7JJ52</accession>
<reference evidence="3" key="1">
    <citation type="submission" date="2020-06" db="EMBL/GenBank/DDBJ databases">
        <title>Draft genome of Bugula neritina, a colonial animal packing powerful symbionts and potential medicines.</title>
        <authorList>
            <person name="Rayko M."/>
        </authorList>
    </citation>
    <scope>NUCLEOTIDE SEQUENCE [LARGE SCALE GENOMIC DNA]</scope>
    <source>
        <strain evidence="3">Kwan_BN1</strain>
    </source>
</reference>
<dbReference type="SUPFAM" id="SSF52799">
    <property type="entry name" value="(Phosphotyrosine protein) phosphatases II"/>
    <property type="match status" value="1"/>
</dbReference>
<gene>
    <name evidence="3" type="ORF">EB796_015379</name>
</gene>
<dbReference type="Pfam" id="PF00102">
    <property type="entry name" value="Y_phosphatase"/>
    <property type="match status" value="1"/>
</dbReference>
<organism evidence="3 4">
    <name type="scientific">Bugula neritina</name>
    <name type="common">Brown bryozoan</name>
    <name type="synonym">Sertularia neritina</name>
    <dbReference type="NCBI Taxonomy" id="10212"/>
    <lineage>
        <taxon>Eukaryota</taxon>
        <taxon>Metazoa</taxon>
        <taxon>Spiralia</taxon>
        <taxon>Lophotrochozoa</taxon>
        <taxon>Bryozoa</taxon>
        <taxon>Gymnolaemata</taxon>
        <taxon>Cheilostomatida</taxon>
        <taxon>Flustrina</taxon>
        <taxon>Buguloidea</taxon>
        <taxon>Bugulidae</taxon>
        <taxon>Bugula</taxon>
    </lineage>
</organism>
<evidence type="ECO:0000259" key="2">
    <source>
        <dbReference type="PROSITE" id="PS50056"/>
    </source>
</evidence>
<name>A0A7J7JJ52_BUGNE</name>
<dbReference type="OrthoDB" id="6144703at2759"/>
<proteinExistence type="predicted"/>
<feature type="domain" description="Tyrosine specific protein phosphatases" evidence="2">
    <location>
        <begin position="52"/>
        <end position="129"/>
    </location>
</feature>
<dbReference type="InterPro" id="IPR029021">
    <property type="entry name" value="Prot-tyrosine_phosphatase-like"/>
</dbReference>
<dbReference type="InterPro" id="IPR003595">
    <property type="entry name" value="Tyr_Pase_cat"/>
</dbReference>
<evidence type="ECO:0000259" key="1">
    <source>
        <dbReference type="PROSITE" id="PS50055"/>
    </source>
</evidence>
<evidence type="ECO:0000313" key="4">
    <source>
        <dbReference type="Proteomes" id="UP000593567"/>
    </source>
</evidence>
<evidence type="ECO:0000313" key="3">
    <source>
        <dbReference type="EMBL" id="KAF6026310.1"/>
    </source>
</evidence>
<dbReference type="PROSITE" id="PS50056">
    <property type="entry name" value="TYR_PHOSPHATASE_2"/>
    <property type="match status" value="1"/>
</dbReference>
<dbReference type="InterPro" id="IPR000242">
    <property type="entry name" value="PTP_cat"/>
</dbReference>
<dbReference type="PANTHER" id="PTHR19134">
    <property type="entry name" value="RECEPTOR-TYPE TYROSINE-PROTEIN PHOSPHATASE"/>
    <property type="match status" value="1"/>
</dbReference>
<dbReference type="Proteomes" id="UP000593567">
    <property type="component" value="Unassembled WGS sequence"/>
</dbReference>
<dbReference type="PANTHER" id="PTHR19134:SF449">
    <property type="entry name" value="TYROSINE-PROTEIN PHOSPHATASE 1"/>
    <property type="match status" value="1"/>
</dbReference>
<keyword evidence="4" id="KW-1185">Reference proteome</keyword>
<sequence length="220" mass="24863">MCYRLFNYFYTYLFKALINPADISSFGAESRPVQIAFLKNWPDSQKVPLQNYALLDLIETSIAWKESQTATNTPTLVISKNGVSRAGIYCASSICTNKLNNEGEVDVFNAVRTVMQNRPQLIENLIEYTYLYTMMNGLAETVPMEELDMEPALTPLMVNVYNHNYSSSETTKFQQLIRSMPAVLHDSLTRLVLAWDCLIATHLLAKSVIQLAVRSVGYPV</sequence>
<dbReference type="GO" id="GO:0004725">
    <property type="term" value="F:protein tyrosine phosphatase activity"/>
    <property type="evidence" value="ECO:0007669"/>
    <property type="project" value="InterPro"/>
</dbReference>
<feature type="domain" description="Tyrosine-protein phosphatase" evidence="1">
    <location>
        <begin position="34"/>
        <end position="138"/>
    </location>
</feature>
<dbReference type="AlphaFoldDB" id="A0A7J7JJ52"/>
<dbReference type="InterPro" id="IPR050348">
    <property type="entry name" value="Protein-Tyr_Phosphatase"/>
</dbReference>
<dbReference type="PROSITE" id="PS50055">
    <property type="entry name" value="TYR_PHOSPHATASE_PTP"/>
    <property type="match status" value="1"/>
</dbReference>
<dbReference type="EMBL" id="VXIV02002302">
    <property type="protein sequence ID" value="KAF6026310.1"/>
    <property type="molecule type" value="Genomic_DNA"/>
</dbReference>
<dbReference type="Gene3D" id="3.90.190.10">
    <property type="entry name" value="Protein tyrosine phosphatase superfamily"/>
    <property type="match status" value="1"/>
</dbReference>